<dbReference type="GO" id="GO:0005125">
    <property type="term" value="F:cytokine activity"/>
    <property type="evidence" value="ECO:0007669"/>
    <property type="project" value="UniProtKB-KW"/>
</dbReference>
<organism evidence="2 3">
    <name type="scientific">Salarias fasciatus</name>
    <name type="common">Jewelled blenny</name>
    <name type="synonym">Blennius fasciatus</name>
    <dbReference type="NCBI Taxonomy" id="181472"/>
    <lineage>
        <taxon>Eukaryota</taxon>
        <taxon>Metazoa</taxon>
        <taxon>Chordata</taxon>
        <taxon>Craniata</taxon>
        <taxon>Vertebrata</taxon>
        <taxon>Euteleostomi</taxon>
        <taxon>Actinopterygii</taxon>
        <taxon>Neopterygii</taxon>
        <taxon>Teleostei</taxon>
        <taxon>Neoteleostei</taxon>
        <taxon>Acanthomorphata</taxon>
        <taxon>Ovalentaria</taxon>
        <taxon>Blenniimorphae</taxon>
        <taxon>Blenniiformes</taxon>
        <taxon>Blennioidei</taxon>
        <taxon>Blenniidae</taxon>
        <taxon>Salariinae</taxon>
        <taxon>Salarias</taxon>
    </lineage>
</organism>
<keyword evidence="3" id="KW-1185">Reference proteome</keyword>
<feature type="chain" id="PRO_5025707641" description="Interleukin-12 subunit alpha" evidence="1">
    <location>
        <begin position="24"/>
        <end position="198"/>
    </location>
</feature>
<accession>A0A672J073</accession>
<dbReference type="GO" id="GO:0008083">
    <property type="term" value="F:growth factor activity"/>
    <property type="evidence" value="ECO:0007669"/>
    <property type="project" value="UniProtKB-KW"/>
</dbReference>
<dbReference type="Proteomes" id="UP000472267">
    <property type="component" value="Chromosome 18"/>
</dbReference>
<gene>
    <name evidence="1" type="primary">IL12A</name>
    <name evidence="2" type="synonym">LOC115405435</name>
</gene>
<evidence type="ECO:0000256" key="1">
    <source>
        <dbReference type="RuleBase" id="RU363133"/>
    </source>
</evidence>
<comment type="subunit">
    <text evidence="1">Heterodimer with IL12B; disulfide-linked. The heterodimer is known as interleukin IL-12.</text>
</comment>
<dbReference type="GO" id="GO:0006955">
    <property type="term" value="P:immune response"/>
    <property type="evidence" value="ECO:0007669"/>
    <property type="project" value="InterPro"/>
</dbReference>
<dbReference type="Pfam" id="PF03039">
    <property type="entry name" value="IL12"/>
    <property type="match status" value="1"/>
</dbReference>
<dbReference type="AlphaFoldDB" id="A0A672J073"/>
<dbReference type="SUPFAM" id="SSF47266">
    <property type="entry name" value="4-helical cytokines"/>
    <property type="match status" value="1"/>
</dbReference>
<dbReference type="OMA" id="HYYKFLA"/>
<name>A0A672J073_SALFA</name>
<dbReference type="InParanoid" id="A0A672J073"/>
<keyword evidence="1" id="KW-0964">Secreted</keyword>
<keyword evidence="1" id="KW-0339">Growth factor</keyword>
<keyword evidence="1" id="KW-0202">Cytokine</keyword>
<protein>
    <recommendedName>
        <fullName evidence="1">Interleukin-12 subunit alpha</fullName>
        <shortName evidence="1">IL-12A</shortName>
    </recommendedName>
</protein>
<dbReference type="InterPro" id="IPR004281">
    <property type="entry name" value="IL-12_alpha"/>
</dbReference>
<dbReference type="GO" id="GO:0005143">
    <property type="term" value="F:interleukin-12 receptor binding"/>
    <property type="evidence" value="ECO:0007669"/>
    <property type="project" value="InterPro"/>
</dbReference>
<comment type="similarity">
    <text evidence="1">Belongs to the IL-6 superfamily.</text>
</comment>
<evidence type="ECO:0000313" key="3">
    <source>
        <dbReference type="Proteomes" id="UP000472267"/>
    </source>
</evidence>
<comment type="subcellular location">
    <subcellularLocation>
        <location evidence="1">Secreted</location>
    </subcellularLocation>
</comment>
<reference evidence="2" key="1">
    <citation type="submission" date="2019-06" db="EMBL/GenBank/DDBJ databases">
        <authorList>
            <consortium name="Wellcome Sanger Institute Data Sharing"/>
        </authorList>
    </citation>
    <scope>NUCLEOTIDE SEQUENCE [LARGE SCALE GENOMIC DNA]</scope>
</reference>
<reference evidence="2" key="3">
    <citation type="submission" date="2025-09" db="UniProtKB">
        <authorList>
            <consortium name="Ensembl"/>
        </authorList>
    </citation>
    <scope>IDENTIFICATION</scope>
</reference>
<dbReference type="InterPro" id="IPR009079">
    <property type="entry name" value="4_helix_cytokine-like_core"/>
</dbReference>
<feature type="signal peptide" evidence="1">
    <location>
        <begin position="1"/>
        <end position="23"/>
    </location>
</feature>
<dbReference type="Ensembl" id="ENSSFAT00005047964.1">
    <property type="protein sequence ID" value="ENSSFAP00005046380.1"/>
    <property type="gene ID" value="ENSSFAG00005022620.1"/>
</dbReference>
<sequence length="198" mass="21675">TSVCFPGFTPALLLLLLPPLALAHPLGQPATIKEPATDSCLLYAQNLLHNITAALAQKDLFNGFSCSGKNMELNDETRTAAVCAPKGSTCSGRTDSKFDQDSCVTEIGKDLTHYYRFFTAQPNNIFLSEKVLPGLGELMTYIFLLPTELMCVSFKAAADAASSYDKRLKLCKVLRGFQVRLITINRALGYMKSGEHMK</sequence>
<keyword evidence="1" id="KW-1015">Disulfide bond</keyword>
<keyword evidence="1" id="KW-0732">Signal</keyword>
<dbReference type="GO" id="GO:0005615">
    <property type="term" value="C:extracellular space"/>
    <property type="evidence" value="ECO:0007669"/>
    <property type="project" value="UniProtKB-KW"/>
</dbReference>
<dbReference type="Gene3D" id="1.20.1250.10">
    <property type="match status" value="1"/>
</dbReference>
<evidence type="ECO:0000313" key="2">
    <source>
        <dbReference type="Ensembl" id="ENSSFAP00005046380.1"/>
    </source>
</evidence>
<proteinExistence type="inferred from homology"/>
<reference evidence="2" key="2">
    <citation type="submission" date="2025-08" db="UniProtKB">
        <authorList>
            <consortium name="Ensembl"/>
        </authorList>
    </citation>
    <scope>IDENTIFICATION</scope>
</reference>